<sequence>MRWSSSGEQIVGIDQLPEDTMYFYSPQSLQAEMAYRHERIRRDFQRPWWFQRKPAKPVAQTPCAPVVLARHAM</sequence>
<organism evidence="1 2">
    <name type="scientific">Kribbella orskensis</name>
    <dbReference type="NCBI Taxonomy" id="2512216"/>
    <lineage>
        <taxon>Bacteria</taxon>
        <taxon>Bacillati</taxon>
        <taxon>Actinomycetota</taxon>
        <taxon>Actinomycetes</taxon>
        <taxon>Propionibacteriales</taxon>
        <taxon>Kribbellaceae</taxon>
        <taxon>Kribbella</taxon>
    </lineage>
</organism>
<dbReference type="EMBL" id="SLWM01000006">
    <property type="protein sequence ID" value="TCO23087.1"/>
    <property type="molecule type" value="Genomic_DNA"/>
</dbReference>
<evidence type="ECO:0000313" key="1">
    <source>
        <dbReference type="EMBL" id="TCO23087.1"/>
    </source>
</evidence>
<evidence type="ECO:0000313" key="2">
    <source>
        <dbReference type="Proteomes" id="UP000295818"/>
    </source>
</evidence>
<protein>
    <submittedName>
        <fullName evidence="1">Uncharacterized protein</fullName>
    </submittedName>
</protein>
<gene>
    <name evidence="1" type="ORF">EV644_106395</name>
</gene>
<dbReference type="RefSeq" id="WP_132189763.1">
    <property type="nucleotide sequence ID" value="NZ_SLWM01000006.1"/>
</dbReference>
<keyword evidence="2" id="KW-1185">Reference proteome</keyword>
<reference evidence="1 2" key="1">
    <citation type="journal article" date="2015" name="Stand. Genomic Sci.">
        <title>Genomic Encyclopedia of Bacterial and Archaeal Type Strains, Phase III: the genomes of soil and plant-associated and newly described type strains.</title>
        <authorList>
            <person name="Whitman W.B."/>
            <person name="Woyke T."/>
            <person name="Klenk H.P."/>
            <person name="Zhou Y."/>
            <person name="Lilburn T.G."/>
            <person name="Beck B.J."/>
            <person name="De Vos P."/>
            <person name="Vandamme P."/>
            <person name="Eisen J.A."/>
            <person name="Garrity G."/>
            <person name="Hugenholtz P."/>
            <person name="Kyrpides N.C."/>
        </authorList>
    </citation>
    <scope>NUCLEOTIDE SEQUENCE [LARGE SCALE GENOMIC DNA]</scope>
    <source>
        <strain evidence="1 2">VKM Ac-2538</strain>
    </source>
</reference>
<accession>A0ABY2BKE7</accession>
<dbReference type="Proteomes" id="UP000295818">
    <property type="component" value="Unassembled WGS sequence"/>
</dbReference>
<proteinExistence type="predicted"/>
<name>A0ABY2BKE7_9ACTN</name>
<comment type="caution">
    <text evidence="1">The sequence shown here is derived from an EMBL/GenBank/DDBJ whole genome shotgun (WGS) entry which is preliminary data.</text>
</comment>